<name>A0A6A3AAB0_HIBSY</name>
<dbReference type="GO" id="GO:0003700">
    <property type="term" value="F:DNA-binding transcription factor activity"/>
    <property type="evidence" value="ECO:0007669"/>
    <property type="project" value="TreeGrafter"/>
</dbReference>
<dbReference type="Proteomes" id="UP000436088">
    <property type="component" value="Unassembled WGS sequence"/>
</dbReference>
<dbReference type="AlphaFoldDB" id="A0A6A3AAB0"/>
<evidence type="ECO:0000313" key="7">
    <source>
        <dbReference type="EMBL" id="KAE8701380.1"/>
    </source>
</evidence>
<reference evidence="7" key="1">
    <citation type="submission" date="2019-09" db="EMBL/GenBank/DDBJ databases">
        <title>Draft genome information of white flower Hibiscus syriacus.</title>
        <authorList>
            <person name="Kim Y.-M."/>
        </authorList>
    </citation>
    <scope>NUCLEOTIDE SEQUENCE [LARGE SCALE GENOMIC DNA]</scope>
    <source>
        <strain evidence="7">YM2019G1</strain>
    </source>
</reference>
<keyword evidence="2" id="KW-0805">Transcription regulation</keyword>
<dbReference type="EMBL" id="VEPZ02001024">
    <property type="protein sequence ID" value="KAE8701380.1"/>
    <property type="molecule type" value="Genomic_DNA"/>
</dbReference>
<feature type="compositionally biased region" description="Polar residues" evidence="5">
    <location>
        <begin position="125"/>
        <end position="135"/>
    </location>
</feature>
<dbReference type="GO" id="GO:0005634">
    <property type="term" value="C:nucleus"/>
    <property type="evidence" value="ECO:0007669"/>
    <property type="project" value="UniProtKB-SubCell"/>
</dbReference>
<evidence type="ECO:0000256" key="1">
    <source>
        <dbReference type="ARBA" id="ARBA00004123"/>
    </source>
</evidence>
<dbReference type="PANTHER" id="PTHR12565">
    <property type="entry name" value="STEROL REGULATORY ELEMENT-BINDING PROTEIN"/>
    <property type="match status" value="1"/>
</dbReference>
<dbReference type="Gene3D" id="4.10.280.10">
    <property type="entry name" value="Helix-loop-helix DNA-binding domain"/>
    <property type="match status" value="1"/>
</dbReference>
<dbReference type="SUPFAM" id="SSF47459">
    <property type="entry name" value="HLH, helix-loop-helix DNA-binding domain"/>
    <property type="match status" value="1"/>
</dbReference>
<evidence type="ECO:0000313" key="8">
    <source>
        <dbReference type="Proteomes" id="UP000436088"/>
    </source>
</evidence>
<proteinExistence type="predicted"/>
<dbReference type="GO" id="GO:0046983">
    <property type="term" value="F:protein dimerization activity"/>
    <property type="evidence" value="ECO:0007669"/>
    <property type="project" value="InterPro"/>
</dbReference>
<keyword evidence="8" id="KW-1185">Reference proteome</keyword>
<dbReference type="InterPro" id="IPR036638">
    <property type="entry name" value="HLH_DNA-bd_sf"/>
</dbReference>
<keyword evidence="4" id="KW-0539">Nucleus</keyword>
<evidence type="ECO:0000256" key="3">
    <source>
        <dbReference type="ARBA" id="ARBA00023163"/>
    </source>
</evidence>
<dbReference type="InterPro" id="IPR024097">
    <property type="entry name" value="bHLH_ZIP_TF"/>
</dbReference>
<organism evidence="7 8">
    <name type="scientific">Hibiscus syriacus</name>
    <name type="common">Rose of Sharon</name>
    <dbReference type="NCBI Taxonomy" id="106335"/>
    <lineage>
        <taxon>Eukaryota</taxon>
        <taxon>Viridiplantae</taxon>
        <taxon>Streptophyta</taxon>
        <taxon>Embryophyta</taxon>
        <taxon>Tracheophyta</taxon>
        <taxon>Spermatophyta</taxon>
        <taxon>Magnoliopsida</taxon>
        <taxon>eudicotyledons</taxon>
        <taxon>Gunneridae</taxon>
        <taxon>Pentapetalae</taxon>
        <taxon>rosids</taxon>
        <taxon>malvids</taxon>
        <taxon>Malvales</taxon>
        <taxon>Malvaceae</taxon>
        <taxon>Malvoideae</taxon>
        <taxon>Hibiscus</taxon>
    </lineage>
</organism>
<dbReference type="PROSITE" id="PS50888">
    <property type="entry name" value="BHLH"/>
    <property type="match status" value="1"/>
</dbReference>
<comment type="subcellular location">
    <subcellularLocation>
        <location evidence="1">Nucleus</location>
    </subcellularLocation>
</comment>
<comment type="caution">
    <text evidence="7">The sequence shown here is derived from an EMBL/GenBank/DDBJ whole genome shotgun (WGS) entry which is preliminary data.</text>
</comment>
<protein>
    <recommendedName>
        <fullName evidence="6">BHLH domain-containing protein</fullName>
    </recommendedName>
</protein>
<gene>
    <name evidence="7" type="ORF">F3Y22_tig00110548pilonHSYRG00885</name>
</gene>
<accession>A0A6A3AAB0</accession>
<keyword evidence="3" id="KW-0804">Transcription</keyword>
<evidence type="ECO:0000256" key="4">
    <source>
        <dbReference type="ARBA" id="ARBA00023242"/>
    </source>
</evidence>
<feature type="domain" description="BHLH" evidence="6">
    <location>
        <begin position="161"/>
        <end position="219"/>
    </location>
</feature>
<evidence type="ECO:0000259" key="6">
    <source>
        <dbReference type="PROSITE" id="PS50888"/>
    </source>
</evidence>
<evidence type="ECO:0000256" key="5">
    <source>
        <dbReference type="SAM" id="MobiDB-lite"/>
    </source>
</evidence>
<evidence type="ECO:0000256" key="2">
    <source>
        <dbReference type="ARBA" id="ARBA00023015"/>
    </source>
</evidence>
<sequence length="219" mass="24036">MDSQFLLDAVIPPPSPPLVFEPISAWYSLSSAMEISQDCFLAPYRETSTDYGLQFDSALSSMASSPAASNSHISRSISPSLDMSELTSFHEGSTVSVLIPDADPGLIASNSRKRKAVTEARTEETPATQKRCMSTESDENNIKKHPEAPKDYIHVRARRGEATDSNSLAERVRREKISVRMKILQNLVPGCSKFLSMKRASVSAGMDFNNIFRSSNTLG</sequence>
<feature type="region of interest" description="Disordered" evidence="5">
    <location>
        <begin position="111"/>
        <end position="145"/>
    </location>
</feature>
<dbReference type="PANTHER" id="PTHR12565:SF184">
    <property type="entry name" value="BHLH TRANSCRIPTION FACTOR"/>
    <property type="match status" value="1"/>
</dbReference>
<dbReference type="InterPro" id="IPR011598">
    <property type="entry name" value="bHLH_dom"/>
</dbReference>